<comment type="subcellular location">
    <subcellularLocation>
        <location evidence="1">Secreted</location>
    </subcellularLocation>
</comment>
<reference evidence="3" key="1">
    <citation type="journal article" date="2012" name="Nature">
        <title>The oyster genome reveals stress adaptation and complexity of shell formation.</title>
        <authorList>
            <person name="Zhang G."/>
            <person name="Fang X."/>
            <person name="Guo X."/>
            <person name="Li L."/>
            <person name="Luo R."/>
            <person name="Xu F."/>
            <person name="Yang P."/>
            <person name="Zhang L."/>
            <person name="Wang X."/>
            <person name="Qi H."/>
            <person name="Xiong Z."/>
            <person name="Que H."/>
            <person name="Xie Y."/>
            <person name="Holland P.W."/>
            <person name="Paps J."/>
            <person name="Zhu Y."/>
            <person name="Wu F."/>
            <person name="Chen Y."/>
            <person name="Wang J."/>
            <person name="Peng C."/>
            <person name="Meng J."/>
            <person name="Yang L."/>
            <person name="Liu J."/>
            <person name="Wen B."/>
            <person name="Zhang N."/>
            <person name="Huang Z."/>
            <person name="Zhu Q."/>
            <person name="Feng Y."/>
            <person name="Mount A."/>
            <person name="Hedgecock D."/>
            <person name="Xu Z."/>
            <person name="Liu Y."/>
            <person name="Domazet-Loso T."/>
            <person name="Du Y."/>
            <person name="Sun X."/>
            <person name="Zhang S."/>
            <person name="Liu B."/>
            <person name="Cheng P."/>
            <person name="Jiang X."/>
            <person name="Li J."/>
            <person name="Fan D."/>
            <person name="Wang W."/>
            <person name="Fu W."/>
            <person name="Wang T."/>
            <person name="Wang B."/>
            <person name="Zhang J."/>
            <person name="Peng Z."/>
            <person name="Li Y."/>
            <person name="Li N."/>
            <person name="Wang J."/>
            <person name="Chen M."/>
            <person name="He Y."/>
            <person name="Tan F."/>
            <person name="Song X."/>
            <person name="Zheng Q."/>
            <person name="Huang R."/>
            <person name="Yang H."/>
            <person name="Du X."/>
            <person name="Chen L."/>
            <person name="Yang M."/>
            <person name="Gaffney P.M."/>
            <person name="Wang S."/>
            <person name="Luo L."/>
            <person name="She Z."/>
            <person name="Ming Y."/>
            <person name="Huang W."/>
            <person name="Zhang S."/>
            <person name="Huang B."/>
            <person name="Zhang Y."/>
            <person name="Qu T."/>
            <person name="Ni P."/>
            <person name="Miao G."/>
            <person name="Wang J."/>
            <person name="Wang Q."/>
            <person name="Steinberg C.E."/>
            <person name="Wang H."/>
            <person name="Li N."/>
            <person name="Qian L."/>
            <person name="Zhang G."/>
            <person name="Li Y."/>
            <person name="Yang H."/>
            <person name="Liu X."/>
            <person name="Wang J."/>
            <person name="Yin Y."/>
            <person name="Wang J."/>
        </authorList>
    </citation>
    <scope>NUCLEOTIDE SEQUENCE [LARGE SCALE GENOMIC DNA]</scope>
    <source>
        <strain evidence="3">05x7-T-G4-1.051#20</strain>
    </source>
</reference>
<dbReference type="SUPFAM" id="SSF49842">
    <property type="entry name" value="TNF-like"/>
    <property type="match status" value="1"/>
</dbReference>
<dbReference type="Pfam" id="PF00386">
    <property type="entry name" value="C1q"/>
    <property type="match status" value="1"/>
</dbReference>
<dbReference type="InterPro" id="IPR050392">
    <property type="entry name" value="Collagen/C1q_domain"/>
</dbReference>
<evidence type="ECO:0000256" key="1">
    <source>
        <dbReference type="ARBA" id="ARBA00004613"/>
    </source>
</evidence>
<dbReference type="InterPro" id="IPR008983">
    <property type="entry name" value="Tumour_necrosis_fac-like_dom"/>
</dbReference>
<dbReference type="InterPro" id="IPR001073">
    <property type="entry name" value="C1q_dom"/>
</dbReference>
<dbReference type="PROSITE" id="PS50871">
    <property type="entry name" value="C1Q"/>
    <property type="match status" value="1"/>
</dbReference>
<keyword evidence="2" id="KW-0964">Secreted</keyword>
<protein>
    <submittedName>
        <fullName evidence="3">Caprin-2</fullName>
    </submittedName>
</protein>
<evidence type="ECO:0000313" key="3">
    <source>
        <dbReference type="EMBL" id="EKC37319.1"/>
    </source>
</evidence>
<dbReference type="AlphaFoldDB" id="K1R1D3"/>
<sequence>MITFISGGKRIVPQGQEFQVAFHAHLTHNAQNLGIHQAIHFDKVLLNEGNGYSVHAGEFVAPVSGLYVFAWTISSGDRTCMRYDIVKNSVVLAYYISDAAGHDDWAVSSGTAVTRMNSGDRVWIRVSDFLGCSHIVYGTGYGTSSFAGYLLH</sequence>
<proteinExistence type="predicted"/>
<dbReference type="EMBL" id="JH818716">
    <property type="protein sequence ID" value="EKC37319.1"/>
    <property type="molecule type" value="Genomic_DNA"/>
</dbReference>
<dbReference type="SMART" id="SM00110">
    <property type="entry name" value="C1Q"/>
    <property type="match status" value="1"/>
</dbReference>
<organism evidence="3">
    <name type="scientific">Magallana gigas</name>
    <name type="common">Pacific oyster</name>
    <name type="synonym">Crassostrea gigas</name>
    <dbReference type="NCBI Taxonomy" id="29159"/>
    <lineage>
        <taxon>Eukaryota</taxon>
        <taxon>Metazoa</taxon>
        <taxon>Spiralia</taxon>
        <taxon>Lophotrochozoa</taxon>
        <taxon>Mollusca</taxon>
        <taxon>Bivalvia</taxon>
        <taxon>Autobranchia</taxon>
        <taxon>Pteriomorphia</taxon>
        <taxon>Ostreida</taxon>
        <taxon>Ostreoidea</taxon>
        <taxon>Ostreidae</taxon>
        <taxon>Magallana</taxon>
    </lineage>
</organism>
<dbReference type="PRINTS" id="PR00007">
    <property type="entry name" value="COMPLEMNTC1Q"/>
</dbReference>
<gene>
    <name evidence="3" type="ORF">CGI_10023215</name>
</gene>
<accession>K1R1D3</accession>
<dbReference type="Gene3D" id="2.60.120.40">
    <property type="match status" value="1"/>
</dbReference>
<evidence type="ECO:0000256" key="2">
    <source>
        <dbReference type="ARBA" id="ARBA00022525"/>
    </source>
</evidence>
<dbReference type="HOGENOM" id="CLU_001074_8_3_1"/>
<dbReference type="InParanoid" id="K1R1D3"/>
<dbReference type="PANTHER" id="PTHR15427">
    <property type="entry name" value="EMILIN ELASTIN MICROFIBRIL INTERFACE-LOCATED PROTEIN ELASTIN MICROFIBRIL INTERFACER"/>
    <property type="match status" value="1"/>
</dbReference>
<name>K1R1D3_MAGGI</name>
<dbReference type="PANTHER" id="PTHR15427:SF33">
    <property type="entry name" value="COLLAGEN IV NC1 DOMAIN-CONTAINING PROTEIN"/>
    <property type="match status" value="1"/>
</dbReference>
<dbReference type="GO" id="GO:0005581">
    <property type="term" value="C:collagen trimer"/>
    <property type="evidence" value="ECO:0007669"/>
    <property type="project" value="UniProtKB-KW"/>
</dbReference>